<dbReference type="PANTHER" id="PTHR48094:SF19">
    <property type="entry name" value="DJ-1_PFPI DOMAIN-CONTAINING PROTEIN"/>
    <property type="match status" value="1"/>
</dbReference>
<dbReference type="CDD" id="cd03140">
    <property type="entry name" value="GATase1_PfpI_3"/>
    <property type="match status" value="1"/>
</dbReference>
<keyword evidence="2" id="KW-0315">Glutamine amidotransferase</keyword>
<keyword evidence="2" id="KW-0326">Glycosidase</keyword>
<keyword evidence="2" id="KW-0378">Hydrolase</keyword>
<evidence type="ECO:0000313" key="3">
    <source>
        <dbReference type="Proteomes" id="UP001623600"/>
    </source>
</evidence>
<keyword evidence="3" id="KW-1185">Reference proteome</keyword>
<dbReference type="GO" id="GO:0016798">
    <property type="term" value="F:hydrolase activity, acting on glycosyl bonds"/>
    <property type="evidence" value="ECO:0007669"/>
    <property type="project" value="UniProtKB-KW"/>
</dbReference>
<gene>
    <name evidence="2" type="ORF">ACJDTP_15990</name>
</gene>
<dbReference type="InterPro" id="IPR029062">
    <property type="entry name" value="Class_I_gatase-like"/>
</dbReference>
<proteinExistence type="predicted"/>
<comment type="caution">
    <text evidence="2">The sequence shown here is derived from an EMBL/GenBank/DDBJ whole genome shotgun (WGS) entry which is preliminary data.</text>
</comment>
<name>A0ABW8S844_9CLOT</name>
<evidence type="ECO:0000313" key="2">
    <source>
        <dbReference type="EMBL" id="MFL0166572.1"/>
    </source>
</evidence>
<dbReference type="EMBL" id="JBJIAB010000020">
    <property type="protein sequence ID" value="MFL0166572.1"/>
    <property type="molecule type" value="Genomic_DNA"/>
</dbReference>
<feature type="domain" description="DJ-1/PfpI" evidence="1">
    <location>
        <begin position="27"/>
        <end position="191"/>
    </location>
</feature>
<dbReference type="InterPro" id="IPR002818">
    <property type="entry name" value="DJ-1/PfpI"/>
</dbReference>
<sequence length="214" mass="24464">MNSIKMTYRCHLFHCKILKKGSVTMKKEILVFIFDGYADWESSYICSELNGAETDYIVKTLSLDKDPKISMGGFRIIPDYSVSDYPKNFEMLILIGGYAWMEQKNNDVQPVVEYAVNHHIPVAAICNAANFMAENGYLDNIKHSGNTLEYMKSQAPHYKGDKNFIEKQAVCDSGIITANGTATLEFAKEIMLYLNVKPTEKINEWYKFNKIGFY</sequence>
<dbReference type="InterPro" id="IPR050325">
    <property type="entry name" value="Prot/Nucl_acid_deglycase"/>
</dbReference>
<dbReference type="Gene3D" id="3.40.50.880">
    <property type="match status" value="1"/>
</dbReference>
<protein>
    <submittedName>
        <fullName evidence="2">Type 1 glutamine amidotransferase family protein</fullName>
        <ecNumber evidence="2">3.2.-.-</ecNumber>
    </submittedName>
</protein>
<dbReference type="Pfam" id="PF01965">
    <property type="entry name" value="DJ-1_PfpI"/>
    <property type="match status" value="1"/>
</dbReference>
<dbReference type="Proteomes" id="UP001623600">
    <property type="component" value="Unassembled WGS sequence"/>
</dbReference>
<reference evidence="2 3" key="1">
    <citation type="submission" date="2024-11" db="EMBL/GenBank/DDBJ databases">
        <authorList>
            <person name="Heng Y.C."/>
            <person name="Lim A.C.H."/>
            <person name="Lee J.K.Y."/>
            <person name="Kittelmann S."/>
        </authorList>
    </citation>
    <scope>NUCLEOTIDE SEQUENCE [LARGE SCALE GENOMIC DNA]</scope>
    <source>
        <strain evidence="2 3">WILCCON 0112</strain>
    </source>
</reference>
<evidence type="ECO:0000259" key="1">
    <source>
        <dbReference type="Pfam" id="PF01965"/>
    </source>
</evidence>
<dbReference type="SUPFAM" id="SSF52317">
    <property type="entry name" value="Class I glutamine amidotransferase-like"/>
    <property type="match status" value="1"/>
</dbReference>
<accession>A0ABW8S844</accession>
<dbReference type="PANTHER" id="PTHR48094">
    <property type="entry name" value="PROTEIN/NUCLEIC ACID DEGLYCASE DJ-1-RELATED"/>
    <property type="match status" value="1"/>
</dbReference>
<dbReference type="EC" id="3.2.-.-" evidence="2"/>
<organism evidence="2 3">
    <name type="scientific">Candidatus Clostridium helianthi</name>
    <dbReference type="NCBI Taxonomy" id="3381660"/>
    <lineage>
        <taxon>Bacteria</taxon>
        <taxon>Bacillati</taxon>
        <taxon>Bacillota</taxon>
        <taxon>Clostridia</taxon>
        <taxon>Eubacteriales</taxon>
        <taxon>Clostridiaceae</taxon>
        <taxon>Clostridium</taxon>
    </lineage>
</organism>